<feature type="binding site" evidence="3">
    <location>
        <position position="283"/>
    </location>
    <ligand>
        <name>Mg(2+)</name>
        <dbReference type="ChEBI" id="CHEBI:18420"/>
        <label>2</label>
    </ligand>
</feature>
<name>A0ABU5MZT9_9BACT</name>
<dbReference type="Gene3D" id="1.20.970.10">
    <property type="entry name" value="Transferase, Pyrimidine Nucleoside Phosphorylase, Chain C"/>
    <property type="match status" value="1"/>
</dbReference>
<keyword evidence="2 3" id="KW-0808">Transferase</keyword>
<keyword evidence="3" id="KW-0479">Metal-binding</keyword>
<sequence length="393" mass="41381">MIKNAIAKLINQESPGRAETAATSARRMQAEHSPLPYFQSLEAFPIVFQSLENQGARMIKDAIAKLVSHETLSRAEAAEAMTDIMSGDATEAQIGAFIMGLRQTGETPEIIAGCAEVMRANATPVKCDDPNAVDIVGTGGDGAHTFNISTTSTFVIAGAGVTVAKHGSYGVSSKSGAANVLEALGVNIQYTPQRMEECLNELGIAFLFAPGLHPAMKHVVGPRRELGIWSIFNILGPLCNPAGVKNGVMGVFKPELVPIVSDACAQLDMNYQFIVHGNDGLDEFTTTTTTMVTEIRRGKVESYEVQPTGLGLATAKPEDLIGGEPAENAEITRALLNGEKGPKRDIVLLNAAFAIMAGGKADSPKDALALAAESIDSGAALKKLEALAEMSKM</sequence>
<keyword evidence="3" id="KW-0028">Amino-acid biosynthesis</keyword>
<dbReference type="Gene3D" id="3.40.1030.10">
    <property type="entry name" value="Nucleoside phosphorylase/phosphoribosyltransferase catalytic domain"/>
    <property type="match status" value="1"/>
</dbReference>
<evidence type="ECO:0000256" key="3">
    <source>
        <dbReference type="HAMAP-Rule" id="MF_00211"/>
    </source>
</evidence>
<keyword evidence="3" id="KW-0460">Magnesium</keyword>
<feature type="binding site" evidence="3">
    <location>
        <position position="145"/>
    </location>
    <ligand>
        <name>5-phospho-alpha-D-ribose 1-diphosphate</name>
        <dbReference type="ChEBI" id="CHEBI:58017"/>
    </ligand>
</feature>
<feature type="binding site" evidence="3">
    <location>
        <position position="282"/>
    </location>
    <ligand>
        <name>Mg(2+)</name>
        <dbReference type="ChEBI" id="CHEBI:18420"/>
        <label>2</label>
    </ligand>
</feature>
<dbReference type="PANTHER" id="PTHR43285:SF2">
    <property type="entry name" value="ANTHRANILATE PHOSPHORIBOSYLTRANSFERASE"/>
    <property type="match status" value="1"/>
</dbReference>
<dbReference type="PANTHER" id="PTHR43285">
    <property type="entry name" value="ANTHRANILATE PHOSPHORIBOSYLTRANSFERASE"/>
    <property type="match status" value="1"/>
</dbReference>
<feature type="binding site" evidence="3">
    <location>
        <position position="137"/>
    </location>
    <ligand>
        <name>anthranilate</name>
        <dbReference type="ChEBI" id="CHEBI:16567"/>
        <label>1</label>
    </ligand>
</feature>
<keyword evidence="1 3" id="KW-0328">Glycosyltransferase</keyword>
<dbReference type="EC" id="2.4.2.18" evidence="3"/>
<dbReference type="HAMAP" id="MF_00211">
    <property type="entry name" value="TrpD"/>
    <property type="match status" value="1"/>
</dbReference>
<proteinExistence type="inferred from homology"/>
<evidence type="ECO:0000259" key="5">
    <source>
        <dbReference type="Pfam" id="PF02885"/>
    </source>
</evidence>
<dbReference type="NCBIfam" id="TIGR01245">
    <property type="entry name" value="trpD"/>
    <property type="match status" value="1"/>
</dbReference>
<evidence type="ECO:0000259" key="4">
    <source>
        <dbReference type="Pfam" id="PF00591"/>
    </source>
</evidence>
<feature type="domain" description="Glycosyl transferase family 3" evidence="4">
    <location>
        <begin position="130"/>
        <end position="381"/>
    </location>
</feature>
<feature type="binding site" evidence="3">
    <location>
        <begin position="165"/>
        <end position="173"/>
    </location>
    <ligand>
        <name>5-phospho-alpha-D-ribose 1-diphosphate</name>
        <dbReference type="ChEBI" id="CHEBI:58017"/>
    </ligand>
</feature>
<dbReference type="SUPFAM" id="SSF52418">
    <property type="entry name" value="Nucleoside phosphorylase/phosphoribosyltransferase catalytic domain"/>
    <property type="match status" value="1"/>
</dbReference>
<comment type="caution">
    <text evidence="6">The sequence shown here is derived from an EMBL/GenBank/DDBJ whole genome shotgun (WGS) entry which is preliminary data.</text>
</comment>
<evidence type="ECO:0000313" key="6">
    <source>
        <dbReference type="EMBL" id="MDZ8119706.1"/>
    </source>
</evidence>
<feature type="binding site" evidence="3">
    <location>
        <position position="283"/>
    </location>
    <ligand>
        <name>Mg(2+)</name>
        <dbReference type="ChEBI" id="CHEBI:18420"/>
        <label>1</label>
    </ligand>
</feature>
<dbReference type="Proteomes" id="UP001290861">
    <property type="component" value="Unassembled WGS sequence"/>
</dbReference>
<dbReference type="InterPro" id="IPR017459">
    <property type="entry name" value="Glycosyl_Trfase_fam3_N_dom"/>
</dbReference>
<dbReference type="Pfam" id="PF00591">
    <property type="entry name" value="Glycos_transf_3"/>
    <property type="match status" value="1"/>
</dbReference>
<feature type="binding site" evidence="3">
    <location>
        <position position="137"/>
    </location>
    <ligand>
        <name>5-phospho-alpha-D-ribose 1-diphosphate</name>
        <dbReference type="ChEBI" id="CHEBI:58017"/>
    </ligand>
</feature>
<feature type="domain" description="Glycosyl transferase family 3 N-terminal" evidence="5">
    <location>
        <begin position="60"/>
        <end position="122"/>
    </location>
</feature>
<comment type="caution">
    <text evidence="3">Lacks conserved residue(s) required for the propagation of feature annotation.</text>
</comment>
<feature type="binding site" evidence="3">
    <location>
        <begin position="147"/>
        <end position="150"/>
    </location>
    <ligand>
        <name>5-phospho-alpha-D-ribose 1-diphosphate</name>
        <dbReference type="ChEBI" id="CHEBI:58017"/>
    </ligand>
</feature>
<comment type="function">
    <text evidence="3">Catalyzes the transfer of the phosphoribosyl group of 5-phosphorylribose-1-pyrophosphate (PRPP) to anthranilate to yield N-(5'-phosphoribosyl)-anthranilate (PRA).</text>
</comment>
<dbReference type="Pfam" id="PF02885">
    <property type="entry name" value="Glycos_trans_3N"/>
    <property type="match status" value="1"/>
</dbReference>
<keyword evidence="3" id="KW-0822">Tryptophan biosynthesis</keyword>
<organism evidence="6 7">
    <name type="scientific">Pontiella agarivorans</name>
    <dbReference type="NCBI Taxonomy" id="3038953"/>
    <lineage>
        <taxon>Bacteria</taxon>
        <taxon>Pseudomonadati</taxon>
        <taxon>Kiritimatiellota</taxon>
        <taxon>Kiritimatiellia</taxon>
        <taxon>Kiritimatiellales</taxon>
        <taxon>Pontiellaceae</taxon>
        <taxon>Pontiella</taxon>
    </lineage>
</organism>
<accession>A0ABU5MZT9</accession>
<dbReference type="SUPFAM" id="SSF47648">
    <property type="entry name" value="Nucleoside phosphorylase/phosphoribosyltransferase N-terminal domain"/>
    <property type="match status" value="1"/>
</dbReference>
<keyword evidence="7" id="KW-1185">Reference proteome</keyword>
<reference evidence="6 7" key="1">
    <citation type="journal article" date="2024" name="Appl. Environ. Microbiol.">
        <title>Pontiella agarivorans sp. nov., a novel marine anaerobic bacterium capable of degrading macroalgal polysaccharides and fixing nitrogen.</title>
        <authorList>
            <person name="Liu N."/>
            <person name="Kivenson V."/>
            <person name="Peng X."/>
            <person name="Cui Z."/>
            <person name="Lankiewicz T.S."/>
            <person name="Gosselin K.M."/>
            <person name="English C.J."/>
            <person name="Blair E.M."/>
            <person name="O'Malley M.A."/>
            <person name="Valentine D.L."/>
        </authorList>
    </citation>
    <scope>NUCLEOTIDE SEQUENCE [LARGE SCALE GENOMIC DNA]</scope>
    <source>
        <strain evidence="6 7">NLcol2</strain>
    </source>
</reference>
<evidence type="ECO:0000313" key="7">
    <source>
        <dbReference type="Proteomes" id="UP001290861"/>
    </source>
</evidence>
<dbReference type="InterPro" id="IPR005940">
    <property type="entry name" value="Anthranilate_Pribosyl_Tfrase"/>
</dbReference>
<keyword evidence="3" id="KW-0057">Aromatic amino acid biosynthesis</keyword>
<feature type="binding site" evidence="3">
    <location>
        <position position="177"/>
    </location>
    <ligand>
        <name>5-phospho-alpha-D-ribose 1-diphosphate</name>
        <dbReference type="ChEBI" id="CHEBI:58017"/>
    </ligand>
</feature>
<dbReference type="InterPro" id="IPR036320">
    <property type="entry name" value="Glycosyl_Trfase_fam3_N_dom_sf"/>
</dbReference>
<gene>
    <name evidence="3 6" type="primary">trpD</name>
    <name evidence="6" type="ORF">P9H32_13845</name>
</gene>
<comment type="catalytic activity">
    <reaction evidence="3">
        <text>N-(5-phospho-beta-D-ribosyl)anthranilate + diphosphate = 5-phospho-alpha-D-ribose 1-diphosphate + anthranilate</text>
        <dbReference type="Rhea" id="RHEA:11768"/>
        <dbReference type="ChEBI" id="CHEBI:16567"/>
        <dbReference type="ChEBI" id="CHEBI:18277"/>
        <dbReference type="ChEBI" id="CHEBI:33019"/>
        <dbReference type="ChEBI" id="CHEBI:58017"/>
        <dbReference type="EC" id="2.4.2.18"/>
    </reaction>
</comment>
<comment type="pathway">
    <text evidence="3">Amino-acid biosynthesis; L-tryptophan biosynthesis; L-tryptophan from chorismate: step 2/5.</text>
</comment>
<feature type="binding site" evidence="3">
    <location>
        <position position="223"/>
    </location>
    <ligand>
        <name>anthranilate</name>
        <dbReference type="ChEBI" id="CHEBI:16567"/>
        <label>2</label>
    </ligand>
</feature>
<dbReference type="InterPro" id="IPR035902">
    <property type="entry name" value="Nuc_phospho_transferase"/>
</dbReference>
<feature type="binding site" evidence="3">
    <location>
        <begin position="140"/>
        <end position="141"/>
    </location>
    <ligand>
        <name>5-phospho-alpha-D-ribose 1-diphosphate</name>
        <dbReference type="ChEBI" id="CHEBI:58017"/>
    </ligand>
</feature>
<feature type="binding site" evidence="3">
    <location>
        <position position="149"/>
    </location>
    <ligand>
        <name>Mg(2+)</name>
        <dbReference type="ChEBI" id="CHEBI:18420"/>
        <label>1</label>
    </ligand>
</feature>
<comment type="subunit">
    <text evidence="3">Homodimer.</text>
</comment>
<evidence type="ECO:0000256" key="1">
    <source>
        <dbReference type="ARBA" id="ARBA00022676"/>
    </source>
</evidence>
<dbReference type="EMBL" id="JARVCO010000012">
    <property type="protein sequence ID" value="MDZ8119706.1"/>
    <property type="molecule type" value="Genomic_DNA"/>
</dbReference>
<protein>
    <recommendedName>
        <fullName evidence="3">Anthranilate phosphoribosyltransferase</fullName>
        <ecNumber evidence="3">2.4.2.18</ecNumber>
    </recommendedName>
</protein>
<dbReference type="InterPro" id="IPR000312">
    <property type="entry name" value="Glycosyl_Trfase_fam3"/>
</dbReference>
<comment type="similarity">
    <text evidence="3">Belongs to the anthranilate phosphoribosyltransferase family.</text>
</comment>
<dbReference type="GO" id="GO:0004048">
    <property type="term" value="F:anthranilate phosphoribosyltransferase activity"/>
    <property type="evidence" value="ECO:0007669"/>
    <property type="project" value="UniProtKB-EC"/>
</dbReference>
<comment type="cofactor">
    <cofactor evidence="3">
        <name>Mg(2+)</name>
        <dbReference type="ChEBI" id="CHEBI:18420"/>
    </cofactor>
    <text evidence="3">Binds 2 magnesium ions per monomer.</text>
</comment>
<evidence type="ECO:0000256" key="2">
    <source>
        <dbReference type="ARBA" id="ARBA00022679"/>
    </source>
</evidence>